<dbReference type="Proteomes" id="UP000282674">
    <property type="component" value="Unassembled WGS sequence"/>
</dbReference>
<feature type="transmembrane region" description="Helical" evidence="2">
    <location>
        <begin position="252"/>
        <end position="276"/>
    </location>
</feature>
<evidence type="ECO:0000313" key="4">
    <source>
        <dbReference type="Proteomes" id="UP000282674"/>
    </source>
</evidence>
<keyword evidence="2" id="KW-0472">Membrane</keyword>
<feature type="transmembrane region" description="Helical" evidence="2">
    <location>
        <begin position="327"/>
        <end position="352"/>
    </location>
</feature>
<protein>
    <submittedName>
        <fullName evidence="3">Uncharacterized protein</fullName>
    </submittedName>
</protein>
<feature type="compositionally biased region" description="Low complexity" evidence="1">
    <location>
        <begin position="40"/>
        <end position="53"/>
    </location>
</feature>
<comment type="caution">
    <text evidence="3">The sequence shown here is derived from an EMBL/GenBank/DDBJ whole genome shotgun (WGS) entry which is preliminary data.</text>
</comment>
<feature type="transmembrane region" description="Helical" evidence="2">
    <location>
        <begin position="96"/>
        <end position="115"/>
    </location>
</feature>
<keyword evidence="2" id="KW-1133">Transmembrane helix</keyword>
<evidence type="ECO:0000313" key="3">
    <source>
        <dbReference type="EMBL" id="RMI47428.1"/>
    </source>
</evidence>
<evidence type="ECO:0000256" key="2">
    <source>
        <dbReference type="SAM" id="Phobius"/>
    </source>
</evidence>
<feature type="transmembrane region" description="Helical" evidence="2">
    <location>
        <begin position="135"/>
        <end position="158"/>
    </location>
</feature>
<dbReference type="AlphaFoldDB" id="A0A3M2MJ88"/>
<feature type="region of interest" description="Disordered" evidence="1">
    <location>
        <begin position="31"/>
        <end position="61"/>
    </location>
</feature>
<reference evidence="3 4" key="1">
    <citation type="submission" date="2018-10" db="EMBL/GenBank/DDBJ databases">
        <title>Isolation from soil.</title>
        <authorList>
            <person name="Hu J."/>
        </authorList>
    </citation>
    <scope>NUCLEOTIDE SEQUENCE [LARGE SCALE GENOMIC DNA]</scope>
    <source>
        <strain evidence="3 4">NEAU-Ht49</strain>
    </source>
</reference>
<feature type="transmembrane region" description="Helical" evidence="2">
    <location>
        <begin position="445"/>
        <end position="465"/>
    </location>
</feature>
<keyword evidence="4" id="KW-1185">Reference proteome</keyword>
<name>A0A3M2MJ88_9ACTN</name>
<evidence type="ECO:0000256" key="1">
    <source>
        <dbReference type="SAM" id="MobiDB-lite"/>
    </source>
</evidence>
<dbReference type="EMBL" id="RFFG01000003">
    <property type="protein sequence ID" value="RMI47428.1"/>
    <property type="molecule type" value="Genomic_DNA"/>
</dbReference>
<feature type="transmembrane region" description="Helical" evidence="2">
    <location>
        <begin position="359"/>
        <end position="382"/>
    </location>
</feature>
<sequence length="513" mass="53082">MRTTESDVGASVAGHDGSVVGTVSAGDVEASGLGTSVSHASGSGTSDADASSTRVSDTRVSDTRVSGAKACSAGALAEGGFGVGGLVRSLRPGGRWGLGVWAGVIVGAFVVGEVMRRAGLATEDALPPLHAKARLLTWQMAPAVGYAVVAVGVLPVLVRVMPWRSLLAVSWGAAAGWAVALAVSDGPGALARPLDAPTEYPAGLAAIGGHPLRWLRTFTHDLNAYPTHVRGHPPLPTLLFWALDAVGLHGTLWAASLIIVAGASSAVAIAVTVRVLAGERVARRALPFLALSPLSLWIATSMDAFFLAVGAWGVAFLALRRPLTGGLLLGALPFLSYGLLPLLAVPSVVLWMTRPPVRFWLVMALGFAVVPTAFTLGGFWWPNGVHATLDTYLVSGGSARRSYSYFLVADLAVLGILTGPAIAYVLPSCIKRGVATRRELRTEPVLLLAAAAAVAVLSLDVAGVTKGEVERIWLPFAAWLLPMASVLRAPARGWLAAQAVTAILVQALVLSEW</sequence>
<gene>
    <name evidence="3" type="ORF">EBO15_02685</name>
</gene>
<keyword evidence="2" id="KW-0812">Transmembrane</keyword>
<accession>A0A3M2MJ88</accession>
<feature type="transmembrane region" description="Helical" evidence="2">
    <location>
        <begin position="165"/>
        <end position="184"/>
    </location>
</feature>
<feature type="transmembrane region" description="Helical" evidence="2">
    <location>
        <begin position="402"/>
        <end position="425"/>
    </location>
</feature>
<organism evidence="3 4">
    <name type="scientific">Actinomadura harenae</name>
    <dbReference type="NCBI Taxonomy" id="2483351"/>
    <lineage>
        <taxon>Bacteria</taxon>
        <taxon>Bacillati</taxon>
        <taxon>Actinomycetota</taxon>
        <taxon>Actinomycetes</taxon>
        <taxon>Streptosporangiales</taxon>
        <taxon>Thermomonosporaceae</taxon>
        <taxon>Actinomadura</taxon>
    </lineage>
</organism>
<feature type="transmembrane region" description="Helical" evidence="2">
    <location>
        <begin position="288"/>
        <end position="315"/>
    </location>
</feature>
<proteinExistence type="predicted"/>